<keyword evidence="1" id="KW-1133">Transmembrane helix</keyword>
<keyword evidence="3" id="KW-1185">Reference proteome</keyword>
<sequence length="111" mass="12111">MKHKILVFGSAGLCLFTLGLLDNPWNYGIAVVFGALFYLGIEMTVKQEGDEAINDDKSRYALIGVIAISFMVIPWFDWSGEMVLALAVISLAFASLSLWAISPSRNVVPQG</sequence>
<evidence type="ECO:0000313" key="2">
    <source>
        <dbReference type="EMBL" id="MBP2319124.1"/>
    </source>
</evidence>
<feature type="transmembrane region" description="Helical" evidence="1">
    <location>
        <begin position="57"/>
        <end position="76"/>
    </location>
</feature>
<gene>
    <name evidence="2" type="ORF">JOF45_002143</name>
</gene>
<dbReference type="Proteomes" id="UP001519331">
    <property type="component" value="Unassembled WGS sequence"/>
</dbReference>
<dbReference type="EMBL" id="JAGINX010000001">
    <property type="protein sequence ID" value="MBP2319124.1"/>
    <property type="molecule type" value="Genomic_DNA"/>
</dbReference>
<accession>A0ABS4T3T8</accession>
<feature type="transmembrane region" description="Helical" evidence="1">
    <location>
        <begin position="5"/>
        <end position="21"/>
    </location>
</feature>
<feature type="transmembrane region" description="Helical" evidence="1">
    <location>
        <begin position="27"/>
        <end position="45"/>
    </location>
</feature>
<dbReference type="RefSeq" id="WP_210049745.1">
    <property type="nucleotide sequence ID" value="NZ_JAGINX010000001.1"/>
</dbReference>
<comment type="caution">
    <text evidence="2">The sequence shown here is derived from an EMBL/GenBank/DDBJ whole genome shotgun (WGS) entry which is preliminary data.</text>
</comment>
<reference evidence="2 3" key="1">
    <citation type="submission" date="2021-03" db="EMBL/GenBank/DDBJ databases">
        <title>Sequencing the genomes of 1000 actinobacteria strains.</title>
        <authorList>
            <person name="Klenk H.-P."/>
        </authorList>
    </citation>
    <scope>NUCLEOTIDE SEQUENCE [LARGE SCALE GENOMIC DNA]</scope>
    <source>
        <strain evidence="2 3">DSM 12544</strain>
    </source>
</reference>
<feature type="transmembrane region" description="Helical" evidence="1">
    <location>
        <begin position="82"/>
        <end position="101"/>
    </location>
</feature>
<evidence type="ECO:0000313" key="3">
    <source>
        <dbReference type="Proteomes" id="UP001519331"/>
    </source>
</evidence>
<proteinExistence type="predicted"/>
<evidence type="ECO:0008006" key="4">
    <source>
        <dbReference type="Google" id="ProtNLM"/>
    </source>
</evidence>
<keyword evidence="1" id="KW-0812">Transmembrane</keyword>
<name>A0ABS4T3T8_9MICC</name>
<evidence type="ECO:0000256" key="1">
    <source>
        <dbReference type="SAM" id="Phobius"/>
    </source>
</evidence>
<protein>
    <recommendedName>
        <fullName evidence="4">DUF2178 domain-containing protein</fullName>
    </recommendedName>
</protein>
<keyword evidence="1" id="KW-0472">Membrane</keyword>
<organism evidence="2 3">
    <name type="scientific">Nesterenkonia lacusekhoensis</name>
    <dbReference type="NCBI Taxonomy" id="150832"/>
    <lineage>
        <taxon>Bacteria</taxon>
        <taxon>Bacillati</taxon>
        <taxon>Actinomycetota</taxon>
        <taxon>Actinomycetes</taxon>
        <taxon>Micrococcales</taxon>
        <taxon>Micrococcaceae</taxon>
        <taxon>Nesterenkonia</taxon>
    </lineage>
</organism>